<dbReference type="Proteomes" id="UP000215902">
    <property type="component" value="Unassembled WGS sequence"/>
</dbReference>
<evidence type="ECO:0000256" key="2">
    <source>
        <dbReference type="SAM" id="Phobius"/>
    </source>
</evidence>
<gene>
    <name evidence="4" type="ORF">BOX15_Mlig020126g1</name>
    <name evidence="3" type="ORF">BOX15_Mlig020126g2</name>
</gene>
<feature type="non-terminal residue" evidence="3">
    <location>
        <position position="1"/>
    </location>
</feature>
<keyword evidence="2" id="KW-0812">Transmembrane</keyword>
<organism evidence="3 5">
    <name type="scientific">Macrostomum lignano</name>
    <dbReference type="NCBI Taxonomy" id="282301"/>
    <lineage>
        <taxon>Eukaryota</taxon>
        <taxon>Metazoa</taxon>
        <taxon>Spiralia</taxon>
        <taxon>Lophotrochozoa</taxon>
        <taxon>Platyhelminthes</taxon>
        <taxon>Rhabditophora</taxon>
        <taxon>Macrostomorpha</taxon>
        <taxon>Macrostomida</taxon>
        <taxon>Macrostomidae</taxon>
        <taxon>Macrostomum</taxon>
    </lineage>
</organism>
<comment type="caution">
    <text evidence="3">The sequence shown here is derived from an EMBL/GenBank/DDBJ whole genome shotgun (WGS) entry which is preliminary data.</text>
</comment>
<sequence>KRRQLKPILPNSAIAAVLMEPLIITLAGALTILSMLSAALLVTLLATRHRKSVRCSENLPPPHYPNPAGNNSGSGNSSNDAEKDVSGKEAQSAANANMKKDCEMIDMSRIVQRRNDRLLKQQQQQQLQRIKFQKKQRLQKQKSATSASAVLKQKCCDAASVTAAEIDMVAKATADTAEDQCQIVDESDKQFGDN</sequence>
<reference evidence="3 5" key="1">
    <citation type="submission" date="2017-06" db="EMBL/GenBank/DDBJ databases">
        <title>A platform for efficient transgenesis in Macrostomum lignano, a flatworm model organism for stem cell research.</title>
        <authorList>
            <person name="Berezikov E."/>
        </authorList>
    </citation>
    <scope>NUCLEOTIDE SEQUENCE [LARGE SCALE GENOMIC DNA]</scope>
    <source>
        <strain evidence="3">DV1</strain>
        <tissue evidence="3">Whole organism</tissue>
    </source>
</reference>
<keyword evidence="5" id="KW-1185">Reference proteome</keyword>
<dbReference type="EMBL" id="NIVC01001208">
    <property type="protein sequence ID" value="PAA70753.1"/>
    <property type="molecule type" value="Genomic_DNA"/>
</dbReference>
<feature type="transmembrane region" description="Helical" evidence="2">
    <location>
        <begin position="22"/>
        <end position="46"/>
    </location>
</feature>
<protein>
    <submittedName>
        <fullName evidence="3">Uncharacterized protein</fullName>
    </submittedName>
</protein>
<evidence type="ECO:0000313" key="4">
    <source>
        <dbReference type="EMBL" id="PAA70753.1"/>
    </source>
</evidence>
<feature type="compositionally biased region" description="Low complexity" evidence="1">
    <location>
        <begin position="69"/>
        <end position="79"/>
    </location>
</feature>
<keyword evidence="2" id="KW-1133">Transmembrane helix</keyword>
<dbReference type="EMBL" id="NIVC01002078">
    <property type="protein sequence ID" value="PAA61033.1"/>
    <property type="molecule type" value="Genomic_DNA"/>
</dbReference>
<evidence type="ECO:0000313" key="5">
    <source>
        <dbReference type="Proteomes" id="UP000215902"/>
    </source>
</evidence>
<keyword evidence="2" id="KW-0472">Membrane</keyword>
<proteinExistence type="predicted"/>
<feature type="region of interest" description="Disordered" evidence="1">
    <location>
        <begin position="56"/>
        <end position="98"/>
    </location>
</feature>
<name>A0A267EHP3_9PLAT</name>
<evidence type="ECO:0000313" key="3">
    <source>
        <dbReference type="EMBL" id="PAA61033.1"/>
    </source>
</evidence>
<evidence type="ECO:0000256" key="1">
    <source>
        <dbReference type="SAM" id="MobiDB-lite"/>
    </source>
</evidence>
<accession>A0A267EHP3</accession>
<dbReference type="AlphaFoldDB" id="A0A267EHP3"/>